<evidence type="ECO:0000256" key="3">
    <source>
        <dbReference type="ARBA" id="ARBA00022650"/>
    </source>
</evidence>
<evidence type="ECO:0000259" key="9">
    <source>
        <dbReference type="SMART" id="SM00359"/>
    </source>
</evidence>
<dbReference type="PANTHER" id="PTHR43654:SF1">
    <property type="entry name" value="ISOPENTENYL PHOSPHATE KINASE"/>
    <property type="match status" value="1"/>
</dbReference>
<dbReference type="PANTHER" id="PTHR43654">
    <property type="entry name" value="GLUTAMATE 5-KINASE"/>
    <property type="match status" value="1"/>
</dbReference>
<comment type="subcellular location">
    <subcellularLocation>
        <location evidence="8">Cytoplasm</location>
    </subcellularLocation>
</comment>
<dbReference type="HAMAP" id="MF_00456">
    <property type="entry name" value="ProB"/>
    <property type="match status" value="1"/>
</dbReference>
<keyword evidence="11" id="KW-1185">Reference proteome</keyword>
<organism evidence="10 11">
    <name type="scientific">Salinisphaera aquimarina</name>
    <dbReference type="NCBI Taxonomy" id="2094031"/>
    <lineage>
        <taxon>Bacteria</taxon>
        <taxon>Pseudomonadati</taxon>
        <taxon>Pseudomonadota</taxon>
        <taxon>Gammaproteobacteria</taxon>
        <taxon>Salinisphaerales</taxon>
        <taxon>Salinisphaeraceae</taxon>
        <taxon>Salinisphaera</taxon>
    </lineage>
</organism>
<evidence type="ECO:0000256" key="2">
    <source>
        <dbReference type="ARBA" id="ARBA00022605"/>
    </source>
</evidence>
<dbReference type="Gene3D" id="3.40.1160.10">
    <property type="entry name" value="Acetylglutamate kinase-like"/>
    <property type="match status" value="1"/>
</dbReference>
<evidence type="ECO:0000256" key="8">
    <source>
        <dbReference type="HAMAP-Rule" id="MF_00456"/>
    </source>
</evidence>
<feature type="binding site" evidence="8">
    <location>
        <begin position="176"/>
        <end position="177"/>
    </location>
    <ligand>
        <name>ATP</name>
        <dbReference type="ChEBI" id="CHEBI:30616"/>
    </ligand>
</feature>
<reference evidence="11" key="1">
    <citation type="journal article" date="2019" name="Int. J. Syst. Evol. Microbiol.">
        <title>The Global Catalogue of Microorganisms (GCM) 10K type strain sequencing project: providing services to taxonomists for standard genome sequencing and annotation.</title>
        <authorList>
            <consortium name="The Broad Institute Genomics Platform"/>
            <consortium name="The Broad Institute Genome Sequencing Center for Infectious Disease"/>
            <person name="Wu L."/>
            <person name="Ma J."/>
        </authorList>
    </citation>
    <scope>NUCLEOTIDE SEQUENCE [LARGE SCALE GENOMIC DNA]</scope>
    <source>
        <strain evidence="11">KCTC 52640</strain>
    </source>
</reference>
<keyword evidence="1 8" id="KW-0963">Cytoplasm</keyword>
<comment type="catalytic activity">
    <reaction evidence="8">
        <text>L-glutamate + ATP = L-glutamyl 5-phosphate + ADP</text>
        <dbReference type="Rhea" id="RHEA:14877"/>
        <dbReference type="ChEBI" id="CHEBI:29985"/>
        <dbReference type="ChEBI" id="CHEBI:30616"/>
        <dbReference type="ChEBI" id="CHEBI:58274"/>
        <dbReference type="ChEBI" id="CHEBI:456216"/>
        <dbReference type="EC" id="2.7.2.11"/>
    </reaction>
</comment>
<comment type="caution">
    <text evidence="10">The sequence shown here is derived from an EMBL/GenBank/DDBJ whole genome shotgun (WGS) entry which is preliminary data.</text>
</comment>
<comment type="similarity">
    <text evidence="8">Belongs to the glutamate 5-kinase family.</text>
</comment>
<dbReference type="InterPro" id="IPR036393">
    <property type="entry name" value="AceGlu_kinase-like_sf"/>
</dbReference>
<dbReference type="InterPro" id="IPR001048">
    <property type="entry name" value="Asp/Glu/Uridylate_kinase"/>
</dbReference>
<evidence type="ECO:0000256" key="5">
    <source>
        <dbReference type="ARBA" id="ARBA00022741"/>
    </source>
</evidence>
<keyword evidence="3 8" id="KW-0641">Proline biosynthesis</keyword>
<comment type="function">
    <text evidence="8">Catalyzes the transfer of a phosphate group to glutamate to form L-glutamate 5-phosphate.</text>
</comment>
<dbReference type="InterPro" id="IPR041739">
    <property type="entry name" value="G5K_ProB"/>
</dbReference>
<protein>
    <recommendedName>
        <fullName evidence="8">Glutamate 5-kinase</fullName>
        <ecNumber evidence="8">2.7.2.11</ecNumber>
    </recommendedName>
    <alternativeName>
        <fullName evidence="8">Gamma-glutamyl kinase</fullName>
        <shortName evidence="8">GK</shortName>
    </alternativeName>
</protein>
<dbReference type="Pfam" id="PF01472">
    <property type="entry name" value="PUA"/>
    <property type="match status" value="1"/>
</dbReference>
<dbReference type="CDD" id="cd04242">
    <property type="entry name" value="AAK_G5K_ProB"/>
    <property type="match status" value="1"/>
</dbReference>
<dbReference type="CDD" id="cd21157">
    <property type="entry name" value="PUA_G5K"/>
    <property type="match status" value="1"/>
</dbReference>
<name>A0ABV7ERJ2_9GAMM</name>
<accession>A0ABV7ERJ2</accession>
<evidence type="ECO:0000256" key="4">
    <source>
        <dbReference type="ARBA" id="ARBA00022679"/>
    </source>
</evidence>
<dbReference type="InterPro" id="IPR036974">
    <property type="entry name" value="PUA_sf"/>
</dbReference>
<keyword evidence="7 8" id="KW-0067">ATP-binding</keyword>
<evidence type="ECO:0000256" key="1">
    <source>
        <dbReference type="ARBA" id="ARBA00022490"/>
    </source>
</evidence>
<dbReference type="PROSITE" id="PS00902">
    <property type="entry name" value="GLUTAMATE_5_KINASE"/>
    <property type="match status" value="1"/>
</dbReference>
<dbReference type="NCBIfam" id="TIGR01027">
    <property type="entry name" value="proB"/>
    <property type="match status" value="1"/>
</dbReference>
<dbReference type="InterPro" id="IPR011529">
    <property type="entry name" value="Glu_5kinase"/>
</dbReference>
<dbReference type="SMART" id="SM00359">
    <property type="entry name" value="PUA"/>
    <property type="match status" value="1"/>
</dbReference>
<dbReference type="PRINTS" id="PR00474">
    <property type="entry name" value="GLU5KINASE"/>
</dbReference>
<sequence>MITNRDQLAGRRRWVVKIGSALLTADGRGLDPERLQNWAAQIAALHAHGCQVVLVSSGAVAEGLARLGWPKRPASLSEVQAAASVGQAGLVEAYSRCFERHGIRTAQVLLTHEDVAHRGRYLNARSTLLRLLELKVIPIVNENDAIATDEIRVGDNDTMAALTVNLLDADGLIILTDQAGVFDSDPRRNPQARLIDQCEAHDPALLDGAGATGGALGRGGMRTKVLAARQAADSGAVTLIADGLEPDVLARLTRGQPVGTLLLPGQRAKRAARKNWIAGQRRVRGSVRIDAGAARVLRTAGRSLLPIGITAVEGEFRRGDLVACVDAEGDEIAQGLANYDAREARLLIGQSSERIQGLLGYGGEAEFIHRDNLVVSREH</sequence>
<dbReference type="InterPro" id="IPR015947">
    <property type="entry name" value="PUA-like_sf"/>
</dbReference>
<dbReference type="InterPro" id="IPR001057">
    <property type="entry name" value="Glu/AcGlu_kinase"/>
</dbReference>
<dbReference type="GO" id="GO:0004349">
    <property type="term" value="F:glutamate 5-kinase activity"/>
    <property type="evidence" value="ECO:0007669"/>
    <property type="project" value="UniProtKB-EC"/>
</dbReference>
<dbReference type="PIRSF" id="PIRSF000729">
    <property type="entry name" value="GK"/>
    <property type="match status" value="1"/>
</dbReference>
<feature type="binding site" evidence="8">
    <location>
        <position position="156"/>
    </location>
    <ligand>
        <name>substrate</name>
    </ligand>
</feature>
<dbReference type="InterPro" id="IPR005715">
    <property type="entry name" value="Glu_5kinase/COase_Synthase"/>
</dbReference>
<dbReference type="Pfam" id="PF00696">
    <property type="entry name" value="AA_kinase"/>
    <property type="match status" value="1"/>
</dbReference>
<keyword evidence="5 8" id="KW-0547">Nucleotide-binding</keyword>
<keyword evidence="2 8" id="KW-0028">Amino-acid biosynthesis</keyword>
<dbReference type="InterPro" id="IPR002478">
    <property type="entry name" value="PUA"/>
</dbReference>
<proteinExistence type="inferred from homology"/>
<keyword evidence="4 8" id="KW-0808">Transferase</keyword>
<feature type="domain" description="PUA" evidence="9">
    <location>
        <begin position="285"/>
        <end position="368"/>
    </location>
</feature>
<comment type="caution">
    <text evidence="8">Lacks conserved residue(s) required for the propagation of feature annotation.</text>
</comment>
<evidence type="ECO:0000313" key="11">
    <source>
        <dbReference type="Proteomes" id="UP001595462"/>
    </source>
</evidence>
<evidence type="ECO:0000256" key="7">
    <source>
        <dbReference type="ARBA" id="ARBA00022840"/>
    </source>
</evidence>
<dbReference type="EMBL" id="JBHRSS010000004">
    <property type="protein sequence ID" value="MFC3104455.1"/>
    <property type="molecule type" value="Genomic_DNA"/>
</dbReference>
<dbReference type="SUPFAM" id="SSF53633">
    <property type="entry name" value="Carbamate kinase-like"/>
    <property type="match status" value="1"/>
</dbReference>
<dbReference type="InterPro" id="IPR019797">
    <property type="entry name" value="Glutamate_5-kinase_CS"/>
</dbReference>
<gene>
    <name evidence="8 10" type="primary">proB</name>
    <name evidence="10" type="ORF">ACFOSU_11205</name>
</gene>
<dbReference type="PROSITE" id="PS50890">
    <property type="entry name" value="PUA"/>
    <property type="match status" value="1"/>
</dbReference>
<dbReference type="Gene3D" id="2.30.130.10">
    <property type="entry name" value="PUA domain"/>
    <property type="match status" value="1"/>
</dbReference>
<feature type="binding site" evidence="8">
    <location>
        <position position="57"/>
    </location>
    <ligand>
        <name>substrate</name>
    </ligand>
</feature>
<feature type="binding site" evidence="8">
    <location>
        <position position="144"/>
    </location>
    <ligand>
        <name>substrate</name>
    </ligand>
</feature>
<keyword evidence="6 8" id="KW-0418">Kinase</keyword>
<evidence type="ECO:0000256" key="6">
    <source>
        <dbReference type="ARBA" id="ARBA00022777"/>
    </source>
</evidence>
<evidence type="ECO:0000313" key="10">
    <source>
        <dbReference type="EMBL" id="MFC3104455.1"/>
    </source>
</evidence>
<dbReference type="EC" id="2.7.2.11" evidence="8"/>
<feature type="binding site" evidence="8">
    <location>
        <position position="17"/>
    </location>
    <ligand>
        <name>ATP</name>
        <dbReference type="ChEBI" id="CHEBI:30616"/>
    </ligand>
</feature>
<dbReference type="SUPFAM" id="SSF88697">
    <property type="entry name" value="PUA domain-like"/>
    <property type="match status" value="1"/>
</dbReference>
<dbReference type="Proteomes" id="UP001595462">
    <property type="component" value="Unassembled WGS sequence"/>
</dbReference>
<comment type="pathway">
    <text evidence="8">Amino-acid biosynthesis; L-proline biosynthesis; L-glutamate 5-semialdehyde from L-glutamate: step 1/2.</text>
</comment>
<dbReference type="RefSeq" id="WP_380689605.1">
    <property type="nucleotide sequence ID" value="NZ_JBHRSS010000004.1"/>
</dbReference>